<dbReference type="OrthoDB" id="5950533at2"/>
<keyword evidence="4" id="KW-1185">Reference proteome</keyword>
<feature type="signal peptide" evidence="2">
    <location>
        <begin position="1"/>
        <end position="21"/>
    </location>
</feature>
<feature type="compositionally biased region" description="Basic residues" evidence="1">
    <location>
        <begin position="96"/>
        <end position="105"/>
    </location>
</feature>
<reference evidence="3 4" key="1">
    <citation type="submission" date="2016-11" db="EMBL/GenBank/DDBJ databases">
        <authorList>
            <person name="Jaros S."/>
            <person name="Januszkiewicz K."/>
            <person name="Wedrychowicz H."/>
        </authorList>
    </citation>
    <scope>NUCLEOTIDE SEQUENCE [LARGE SCALE GENOMIC DNA]</scope>
    <source>
        <strain evidence="3 4">DSM 18899</strain>
    </source>
</reference>
<feature type="region of interest" description="Disordered" evidence="1">
    <location>
        <begin position="82"/>
        <end position="105"/>
    </location>
</feature>
<dbReference type="AlphaFoldDB" id="A0A1K2HDK2"/>
<proteinExistence type="predicted"/>
<evidence type="ECO:0000256" key="1">
    <source>
        <dbReference type="SAM" id="MobiDB-lite"/>
    </source>
</evidence>
<dbReference type="STRING" id="1121279.SAMN02745887_01379"/>
<name>A0A1K2HDK2_9NEIS</name>
<feature type="compositionally biased region" description="Basic and acidic residues" evidence="1">
    <location>
        <begin position="82"/>
        <end position="92"/>
    </location>
</feature>
<dbReference type="RefSeq" id="WP_072427900.1">
    <property type="nucleotide sequence ID" value="NZ_FPKR01000004.1"/>
</dbReference>
<protein>
    <submittedName>
        <fullName evidence="3">Uncharacterized protein</fullName>
    </submittedName>
</protein>
<feature type="chain" id="PRO_5012521091" evidence="2">
    <location>
        <begin position="22"/>
        <end position="105"/>
    </location>
</feature>
<evidence type="ECO:0000256" key="2">
    <source>
        <dbReference type="SAM" id="SignalP"/>
    </source>
</evidence>
<accession>A0A1K2HDK2</accession>
<gene>
    <name evidence="3" type="ORF">SAMN02745887_01379</name>
</gene>
<evidence type="ECO:0000313" key="4">
    <source>
        <dbReference type="Proteomes" id="UP000186513"/>
    </source>
</evidence>
<evidence type="ECO:0000313" key="3">
    <source>
        <dbReference type="EMBL" id="SFZ74733.1"/>
    </source>
</evidence>
<organism evidence="3 4">
    <name type="scientific">Chitinimonas taiwanensis DSM 18899</name>
    <dbReference type="NCBI Taxonomy" id="1121279"/>
    <lineage>
        <taxon>Bacteria</taxon>
        <taxon>Pseudomonadati</taxon>
        <taxon>Pseudomonadota</taxon>
        <taxon>Betaproteobacteria</taxon>
        <taxon>Neisseriales</taxon>
        <taxon>Chitinibacteraceae</taxon>
        <taxon>Chitinimonas</taxon>
    </lineage>
</organism>
<dbReference type="EMBL" id="FPKR01000004">
    <property type="protein sequence ID" value="SFZ74733.1"/>
    <property type="molecule type" value="Genomic_DNA"/>
</dbReference>
<keyword evidence="2" id="KW-0732">Signal</keyword>
<dbReference type="Proteomes" id="UP000186513">
    <property type="component" value="Unassembled WGS sequence"/>
</dbReference>
<sequence length="105" mass="11858">MQRSTVLLSLLSTALLLPAFAGVATPQLDARQARQEHRIEHGVASGALTTREAARLEHKSAHIERMEARMEADGKLNRAERAKLHHAMDKQSARIYRQKHDRQSQ</sequence>